<protein>
    <submittedName>
        <fullName evidence="1">Uncharacterized protein</fullName>
    </submittedName>
</protein>
<organism evidence="1 2">
    <name type="scientific">Solihabitans fulvus</name>
    <dbReference type="NCBI Taxonomy" id="1892852"/>
    <lineage>
        <taxon>Bacteria</taxon>
        <taxon>Bacillati</taxon>
        <taxon>Actinomycetota</taxon>
        <taxon>Actinomycetes</taxon>
        <taxon>Pseudonocardiales</taxon>
        <taxon>Pseudonocardiaceae</taxon>
        <taxon>Solihabitans</taxon>
    </lineage>
</organism>
<sequence>MFISDNTVHVSSYAVIAEGAPIRWEVTGDDEVSVTIGQESSILGISETVTLVLRRAGLHRMIHAFGAGLLALTPVGGTQEPCADGPR</sequence>
<dbReference type="Proteomes" id="UP000323454">
    <property type="component" value="Unassembled WGS sequence"/>
</dbReference>
<evidence type="ECO:0000313" key="2">
    <source>
        <dbReference type="Proteomes" id="UP000323454"/>
    </source>
</evidence>
<gene>
    <name evidence="1" type="ORF">F0L68_00015</name>
</gene>
<dbReference type="EMBL" id="VUOB01000001">
    <property type="protein sequence ID" value="KAA2266962.1"/>
    <property type="molecule type" value="Genomic_DNA"/>
</dbReference>
<comment type="caution">
    <text evidence="1">The sequence shown here is derived from an EMBL/GenBank/DDBJ whole genome shotgun (WGS) entry which is preliminary data.</text>
</comment>
<keyword evidence="2" id="KW-1185">Reference proteome</keyword>
<name>A0A5B2XVP8_9PSEU</name>
<dbReference type="AlphaFoldDB" id="A0A5B2XVP8"/>
<evidence type="ECO:0000313" key="1">
    <source>
        <dbReference type="EMBL" id="KAA2266962.1"/>
    </source>
</evidence>
<dbReference type="RefSeq" id="WP_149847270.1">
    <property type="nucleotide sequence ID" value="NZ_VUOB01000001.1"/>
</dbReference>
<accession>A0A5B2XVP8</accession>
<proteinExistence type="predicted"/>
<reference evidence="1 2" key="1">
    <citation type="submission" date="2019-09" db="EMBL/GenBank/DDBJ databases">
        <title>Goodfellowia gen. nov., a new genus of the Pseudonocardineae related to Actinoalloteichus, containing Goodfellowia coeruleoviolacea gen. nov., comb. nov. gen. nov., comb. nov.</title>
        <authorList>
            <person name="Labeda D."/>
        </authorList>
    </citation>
    <scope>NUCLEOTIDE SEQUENCE [LARGE SCALE GENOMIC DNA]</scope>
    <source>
        <strain evidence="1 2">AN110305</strain>
    </source>
</reference>
<reference evidence="1 2" key="2">
    <citation type="submission" date="2019-09" db="EMBL/GenBank/DDBJ databases">
        <authorList>
            <person name="Jin C."/>
        </authorList>
    </citation>
    <scope>NUCLEOTIDE SEQUENCE [LARGE SCALE GENOMIC DNA]</scope>
    <source>
        <strain evidence="1 2">AN110305</strain>
    </source>
</reference>